<evidence type="ECO:0000313" key="4">
    <source>
        <dbReference type="Proteomes" id="UP001501243"/>
    </source>
</evidence>
<dbReference type="SMART" id="SM00642">
    <property type="entry name" value="Aamy"/>
    <property type="match status" value="1"/>
</dbReference>
<dbReference type="InterPro" id="IPR006047">
    <property type="entry name" value="GH13_cat_dom"/>
</dbReference>
<evidence type="ECO:0000256" key="1">
    <source>
        <dbReference type="SAM" id="SignalP"/>
    </source>
</evidence>
<accession>A0ABP8PXG6</accession>
<dbReference type="InterPro" id="IPR017853">
    <property type="entry name" value="GH"/>
</dbReference>
<dbReference type="InterPro" id="IPR013780">
    <property type="entry name" value="Glyco_hydro_b"/>
</dbReference>
<dbReference type="InterPro" id="IPR013783">
    <property type="entry name" value="Ig-like_fold"/>
</dbReference>
<dbReference type="Gene3D" id="2.60.40.1180">
    <property type="entry name" value="Golgi alpha-mannosidase II"/>
    <property type="match status" value="1"/>
</dbReference>
<proteinExistence type="predicted"/>
<dbReference type="Gene3D" id="2.60.40.10">
    <property type="entry name" value="Immunoglobulins"/>
    <property type="match status" value="1"/>
</dbReference>
<dbReference type="RefSeq" id="WP_208130504.1">
    <property type="nucleotide sequence ID" value="NZ_BAABGQ010000003.1"/>
</dbReference>
<keyword evidence="4" id="KW-1185">Reference proteome</keyword>
<comment type="caution">
    <text evidence="3">The sequence shown here is derived from an EMBL/GenBank/DDBJ whole genome shotgun (WGS) entry which is preliminary data.</text>
</comment>
<dbReference type="InterPro" id="IPR026444">
    <property type="entry name" value="Secre_tail"/>
</dbReference>
<name>A0ABP8PXG6_9BACT</name>
<feature type="signal peptide" evidence="1">
    <location>
        <begin position="1"/>
        <end position="23"/>
    </location>
</feature>
<sequence>MKKLYITGLFLSWLLLNGLAAGAQTTVKRVVLQGFWWDYYNGNYPFKWADYLAELAPRLKAMGVDAVWIPPTPKNKNATNDVGYSPFDQYDLGDKYQKGSARTRFGSKDEFLRMVAVLHANGIEVIQDVVLNHTDGAGTSDGSAGQDPEPTYSMQTNSGYKTFRYSSFGTPVPEAGDNGAAYAARQGRWPKNYANFHPQLGHNTSQGDMAAPYFGPDFCYGNDGGNDGYGPLSPNYLALYPGAYNPTQSQGYSQTQARNWVVWMKKQTGVDGFRWDAVKHFSYNTQQDLSYNLKYNAGWASAGERMFNVGEFVGGASDMDNYITTMQGQNGGSDFLMGTFDFSLRGAIYGMVSGNGGYDLGQIPGQQQGQRVAYYNGSNTYVHRTAPFVNNHDTFRPQLDANGNYTGWNTGDELAAHIDPFDVRLSAAYAIAFAVDGNPHIYFEDLFNIGGTSKRYTHVPTSTADLPTRDDLVNLLWCHQHLNFKDGAYKVPYTSPDHLVIERSTKALIGINDSYDTWQNNTVRTDFAVGTRLVDYSGANGSDVKTVFQGNDGNAYVNVNTPPCNGTAAYGRRGYSVWAPEGQGSSAYAPARAATTSQEWEMADDLGDRNCQSLGQGGRLPDYSTNRRLVGKIYVQAGQPVTYELYPEASSNTNSLTVSLYDLRGNRLGTASGTASAIGTYTPANTGWLALKAQNTSATYAGQRCFVKATYTAPAAVDTRNATAPLNTVAIWTGNDDSTDPSDCRNWENGVTPTASTDVLVPAGATLMPSLSTGTLAAHDLTIEAGATITLAPGTSLRVAGNFANQGTLSGTGQVLFNGSSAQSIIGSTAFYSLRIANAADVTLLSPIVVSDTLALRAGHLVVDNQALTLGANATITGANASSYLITRDDPAGLGYVRRSVPATGVAISFPVGTASSYAPATLTNSGATADVNVRTFSSLLEHGTSGAPYANASRFVSRAWEISPLASGAVVDVTLQWPASAENASFQRASASVFHNDNTSTGTWTALPGTGPTGSDPYQVTATGVSSFSTFAVGSTAPLPVQLVRFGAQRTAASAVAVGWATASEENCAQFEIERSVDGRQFQRVGTVACAGSQGLAHSYTFRDDAAAGAYYYRLRQVDADGQTQYSTVAYVSQSADTALGLSAFPNPTTGTVTLLGLPASAAVTLSLTSALGQPLLATSVGSLPAATAALNAALRTCAPGVYVLTAEVNGQRQHLKIVKE</sequence>
<evidence type="ECO:0000313" key="3">
    <source>
        <dbReference type="EMBL" id="GAA4494734.1"/>
    </source>
</evidence>
<feature type="domain" description="Glycosyl hydrolase family 13 catalytic" evidence="2">
    <location>
        <begin position="29"/>
        <end position="476"/>
    </location>
</feature>
<organism evidence="3 4">
    <name type="scientific">Hymenobacter ginsengisoli</name>
    <dbReference type="NCBI Taxonomy" id="1051626"/>
    <lineage>
        <taxon>Bacteria</taxon>
        <taxon>Pseudomonadati</taxon>
        <taxon>Bacteroidota</taxon>
        <taxon>Cytophagia</taxon>
        <taxon>Cytophagales</taxon>
        <taxon>Hymenobacteraceae</taxon>
        <taxon>Hymenobacter</taxon>
    </lineage>
</organism>
<evidence type="ECO:0000259" key="2">
    <source>
        <dbReference type="SMART" id="SM00642"/>
    </source>
</evidence>
<reference evidence="4" key="1">
    <citation type="journal article" date="2019" name="Int. J. Syst. Evol. Microbiol.">
        <title>The Global Catalogue of Microorganisms (GCM) 10K type strain sequencing project: providing services to taxonomists for standard genome sequencing and annotation.</title>
        <authorList>
            <consortium name="The Broad Institute Genomics Platform"/>
            <consortium name="The Broad Institute Genome Sequencing Center for Infectious Disease"/>
            <person name="Wu L."/>
            <person name="Ma J."/>
        </authorList>
    </citation>
    <scope>NUCLEOTIDE SEQUENCE [LARGE SCALE GENOMIC DNA]</scope>
    <source>
        <strain evidence="4">JCM 17841</strain>
    </source>
</reference>
<dbReference type="Proteomes" id="UP001501243">
    <property type="component" value="Unassembled WGS sequence"/>
</dbReference>
<dbReference type="PANTHER" id="PTHR43447">
    <property type="entry name" value="ALPHA-AMYLASE"/>
    <property type="match status" value="1"/>
</dbReference>
<dbReference type="NCBIfam" id="TIGR04183">
    <property type="entry name" value="Por_Secre_tail"/>
    <property type="match status" value="1"/>
</dbReference>
<feature type="chain" id="PRO_5046890657" description="Glycosyl hydrolase family 13 catalytic domain-containing protein" evidence="1">
    <location>
        <begin position="24"/>
        <end position="1222"/>
    </location>
</feature>
<dbReference type="EMBL" id="BAABGQ010000003">
    <property type="protein sequence ID" value="GAA4494734.1"/>
    <property type="molecule type" value="Genomic_DNA"/>
</dbReference>
<dbReference type="Gene3D" id="3.20.20.80">
    <property type="entry name" value="Glycosidases"/>
    <property type="match status" value="1"/>
</dbReference>
<keyword evidence="1" id="KW-0732">Signal</keyword>
<protein>
    <recommendedName>
        <fullName evidence="2">Glycosyl hydrolase family 13 catalytic domain-containing protein</fullName>
    </recommendedName>
</protein>
<dbReference type="SUPFAM" id="SSF51445">
    <property type="entry name" value="(Trans)glycosidases"/>
    <property type="match status" value="1"/>
</dbReference>
<dbReference type="Pfam" id="PF00128">
    <property type="entry name" value="Alpha-amylase"/>
    <property type="match status" value="1"/>
</dbReference>
<gene>
    <name evidence="3" type="ORF">GCM10023172_05380</name>
</gene>